<dbReference type="EC" id="5.2.1.8" evidence="2 10"/>
<organism evidence="11">
    <name type="scientific">Magallana gigas</name>
    <name type="common">Pacific oyster</name>
    <name type="synonym">Crassostrea gigas</name>
    <dbReference type="NCBI Taxonomy" id="29159"/>
    <lineage>
        <taxon>Eukaryota</taxon>
        <taxon>Metazoa</taxon>
        <taxon>Spiralia</taxon>
        <taxon>Lophotrochozoa</taxon>
        <taxon>Mollusca</taxon>
        <taxon>Bivalvia</taxon>
        <taxon>Autobranchia</taxon>
        <taxon>Pteriomorphia</taxon>
        <taxon>Ostreida</taxon>
        <taxon>Ostreoidea</taxon>
        <taxon>Ostreidae</taxon>
        <taxon>Magallana</taxon>
    </lineage>
</organism>
<evidence type="ECO:0000256" key="4">
    <source>
        <dbReference type="ARBA" id="ARBA00022737"/>
    </source>
</evidence>
<evidence type="ECO:0000256" key="7">
    <source>
        <dbReference type="ARBA" id="ARBA00023110"/>
    </source>
</evidence>
<evidence type="ECO:0000256" key="2">
    <source>
        <dbReference type="ARBA" id="ARBA00013194"/>
    </source>
</evidence>
<evidence type="ECO:0000256" key="1">
    <source>
        <dbReference type="ARBA" id="ARBA00000971"/>
    </source>
</evidence>
<dbReference type="GO" id="GO:0003755">
    <property type="term" value="F:peptidyl-prolyl cis-trans isomerase activity"/>
    <property type="evidence" value="ECO:0007669"/>
    <property type="project" value="UniProtKB-KW"/>
</dbReference>
<name>K1PUI4_MAGGI</name>
<keyword evidence="4" id="KW-0677">Repeat</keyword>
<comment type="catalytic activity">
    <reaction evidence="1 10">
        <text>[protein]-peptidylproline (omega=180) = [protein]-peptidylproline (omega=0)</text>
        <dbReference type="Rhea" id="RHEA:16237"/>
        <dbReference type="Rhea" id="RHEA-COMP:10747"/>
        <dbReference type="Rhea" id="RHEA-COMP:10748"/>
        <dbReference type="ChEBI" id="CHEBI:83833"/>
        <dbReference type="ChEBI" id="CHEBI:83834"/>
        <dbReference type="EC" id="5.2.1.8"/>
    </reaction>
</comment>
<dbReference type="PROSITE" id="PS50059">
    <property type="entry name" value="FKBP_PPIASE"/>
    <property type="match status" value="1"/>
</dbReference>
<dbReference type="InParanoid" id="K1PUI4"/>
<keyword evidence="9 10" id="KW-0413">Isomerase</keyword>
<dbReference type="FunFam" id="3.10.50.40:FF:000006">
    <property type="entry name" value="Peptidyl-prolyl cis-trans isomerase"/>
    <property type="match status" value="1"/>
</dbReference>
<reference evidence="11" key="1">
    <citation type="journal article" date="2012" name="Nature">
        <title>The oyster genome reveals stress adaptation and complexity of shell formation.</title>
        <authorList>
            <person name="Zhang G."/>
            <person name="Fang X."/>
            <person name="Guo X."/>
            <person name="Li L."/>
            <person name="Luo R."/>
            <person name="Xu F."/>
            <person name="Yang P."/>
            <person name="Zhang L."/>
            <person name="Wang X."/>
            <person name="Qi H."/>
            <person name="Xiong Z."/>
            <person name="Que H."/>
            <person name="Xie Y."/>
            <person name="Holland P.W."/>
            <person name="Paps J."/>
            <person name="Zhu Y."/>
            <person name="Wu F."/>
            <person name="Chen Y."/>
            <person name="Wang J."/>
            <person name="Peng C."/>
            <person name="Meng J."/>
            <person name="Yang L."/>
            <person name="Liu J."/>
            <person name="Wen B."/>
            <person name="Zhang N."/>
            <person name="Huang Z."/>
            <person name="Zhu Q."/>
            <person name="Feng Y."/>
            <person name="Mount A."/>
            <person name="Hedgecock D."/>
            <person name="Xu Z."/>
            <person name="Liu Y."/>
            <person name="Domazet-Loso T."/>
            <person name="Du Y."/>
            <person name="Sun X."/>
            <person name="Zhang S."/>
            <person name="Liu B."/>
            <person name="Cheng P."/>
            <person name="Jiang X."/>
            <person name="Li J."/>
            <person name="Fan D."/>
            <person name="Wang W."/>
            <person name="Fu W."/>
            <person name="Wang T."/>
            <person name="Wang B."/>
            <person name="Zhang J."/>
            <person name="Peng Z."/>
            <person name="Li Y."/>
            <person name="Li N."/>
            <person name="Wang J."/>
            <person name="Chen M."/>
            <person name="He Y."/>
            <person name="Tan F."/>
            <person name="Song X."/>
            <person name="Zheng Q."/>
            <person name="Huang R."/>
            <person name="Yang H."/>
            <person name="Du X."/>
            <person name="Chen L."/>
            <person name="Yang M."/>
            <person name="Gaffney P.M."/>
            <person name="Wang S."/>
            <person name="Luo L."/>
            <person name="She Z."/>
            <person name="Ming Y."/>
            <person name="Huang W."/>
            <person name="Zhang S."/>
            <person name="Huang B."/>
            <person name="Zhang Y."/>
            <person name="Qu T."/>
            <person name="Ni P."/>
            <person name="Miao G."/>
            <person name="Wang J."/>
            <person name="Wang Q."/>
            <person name="Steinberg C.E."/>
            <person name="Wang H."/>
            <person name="Li N."/>
            <person name="Qian L."/>
            <person name="Zhang G."/>
            <person name="Li Y."/>
            <person name="Yang H."/>
            <person name="Liu X."/>
            <person name="Wang J."/>
            <person name="Yin Y."/>
            <person name="Wang J."/>
        </authorList>
    </citation>
    <scope>NUCLEOTIDE SEQUENCE [LARGE SCALE GENOMIC DNA]</scope>
    <source>
        <strain evidence="11">05x7-T-G4-1.051#20</strain>
    </source>
</reference>
<accession>K1PUI4</accession>
<sequence>MAKLTYLCIACFFVALVASEEGELKIDVLQTVEDDKCTRKSKRLDMLSMHYVGTLEDGTKFDSSADHGQPFSFQLGIGQVIKGWDQGLLDMCIGEKRKLTIPSHLGYGDQGAGEKIPPKSTLIFEVELLDVQDGPKPENIFKKIDTDEDNKLSREEISDFIVKQTEQSGQKIDPSAKEHTDVVENIFISAHLVDLSRQTYGFPVDNKSEEHQKVVDGIFYWEDSDKDGIITHDEFTGPKHDEL</sequence>
<keyword evidence="6" id="KW-0106">Calcium</keyword>
<gene>
    <name evidence="11" type="ORF">CGI_10005346</name>
</gene>
<dbReference type="InterPro" id="IPR002048">
    <property type="entry name" value="EF_hand_dom"/>
</dbReference>
<dbReference type="EMBL" id="JH818931">
    <property type="protein sequence ID" value="EKC25378.1"/>
    <property type="molecule type" value="Genomic_DNA"/>
</dbReference>
<dbReference type="GO" id="GO:0005509">
    <property type="term" value="F:calcium ion binding"/>
    <property type="evidence" value="ECO:0007669"/>
    <property type="project" value="InterPro"/>
</dbReference>
<dbReference type="HOGENOM" id="CLU_013615_5_0_1"/>
<evidence type="ECO:0000313" key="11">
    <source>
        <dbReference type="EMBL" id="EKC25378.1"/>
    </source>
</evidence>
<dbReference type="InterPro" id="IPR018247">
    <property type="entry name" value="EF_Hand_1_Ca_BS"/>
</dbReference>
<dbReference type="GO" id="GO:0005783">
    <property type="term" value="C:endoplasmic reticulum"/>
    <property type="evidence" value="ECO:0007669"/>
    <property type="project" value="UniProtKB-ARBA"/>
</dbReference>
<dbReference type="AlphaFoldDB" id="K1PUI4"/>
<evidence type="ECO:0000256" key="9">
    <source>
        <dbReference type="ARBA" id="ARBA00023235"/>
    </source>
</evidence>
<dbReference type="Gene3D" id="1.10.238.10">
    <property type="entry name" value="EF-hand"/>
    <property type="match status" value="1"/>
</dbReference>
<dbReference type="InterPro" id="IPR011992">
    <property type="entry name" value="EF-hand-dom_pair"/>
</dbReference>
<dbReference type="Pfam" id="PF00254">
    <property type="entry name" value="FKBP_C"/>
    <property type="match status" value="1"/>
</dbReference>
<keyword evidence="3" id="KW-0732">Signal</keyword>
<dbReference type="InterPro" id="IPR001179">
    <property type="entry name" value="PPIase_FKBP_dom"/>
</dbReference>
<dbReference type="PANTHER" id="PTHR46222:SF3">
    <property type="entry name" value="PEPTIDYLPROLYL ISOMERASE"/>
    <property type="match status" value="1"/>
</dbReference>
<dbReference type="Gene3D" id="3.10.50.40">
    <property type="match status" value="1"/>
</dbReference>
<evidence type="ECO:0000256" key="8">
    <source>
        <dbReference type="ARBA" id="ARBA00023180"/>
    </source>
</evidence>
<evidence type="ECO:0000256" key="5">
    <source>
        <dbReference type="ARBA" id="ARBA00022824"/>
    </source>
</evidence>
<dbReference type="InterPro" id="IPR046357">
    <property type="entry name" value="PPIase_dom_sf"/>
</dbReference>
<keyword evidence="5" id="KW-0256">Endoplasmic reticulum</keyword>
<dbReference type="SUPFAM" id="SSF54534">
    <property type="entry name" value="FKBP-like"/>
    <property type="match status" value="1"/>
</dbReference>
<dbReference type="PANTHER" id="PTHR46222">
    <property type="entry name" value="PEPTIDYL-PROLYL CIS-TRANS ISOMERASE FKBP7/14"/>
    <property type="match status" value="1"/>
</dbReference>
<dbReference type="SUPFAM" id="SSF47473">
    <property type="entry name" value="EF-hand"/>
    <property type="match status" value="1"/>
</dbReference>
<evidence type="ECO:0000256" key="10">
    <source>
        <dbReference type="PROSITE-ProRule" id="PRU00277"/>
    </source>
</evidence>
<keyword evidence="8" id="KW-0325">Glycoprotein</keyword>
<evidence type="ECO:0000256" key="6">
    <source>
        <dbReference type="ARBA" id="ARBA00022837"/>
    </source>
</evidence>
<dbReference type="PROSITE" id="PS00018">
    <property type="entry name" value="EF_HAND_1"/>
    <property type="match status" value="2"/>
</dbReference>
<dbReference type="PROSITE" id="PS50222">
    <property type="entry name" value="EF_HAND_2"/>
    <property type="match status" value="1"/>
</dbReference>
<protein>
    <recommendedName>
        <fullName evidence="2 10">peptidylprolyl isomerase</fullName>
        <ecNumber evidence="2 10">5.2.1.8</ecNumber>
    </recommendedName>
</protein>
<proteinExistence type="predicted"/>
<dbReference type="FunCoup" id="K1PUI4">
    <property type="interactions" value="113"/>
</dbReference>
<evidence type="ECO:0000256" key="3">
    <source>
        <dbReference type="ARBA" id="ARBA00022729"/>
    </source>
</evidence>
<keyword evidence="7 10" id="KW-0697">Rotamase</keyword>
<dbReference type="InterPro" id="IPR052273">
    <property type="entry name" value="PPIase_FKBP"/>
</dbReference>